<evidence type="ECO:0000256" key="7">
    <source>
        <dbReference type="ARBA" id="ARBA00022833"/>
    </source>
</evidence>
<dbReference type="InterPro" id="IPR001915">
    <property type="entry name" value="Peptidase_M48"/>
</dbReference>
<keyword evidence="10" id="KW-1133">Transmembrane helix</keyword>
<dbReference type="SMART" id="SM00028">
    <property type="entry name" value="TPR"/>
    <property type="match status" value="3"/>
</dbReference>
<comment type="subunit">
    <text evidence="3">Heterodimer of a large and a small subunit.</text>
</comment>
<dbReference type="PROSITE" id="PS51318">
    <property type="entry name" value="TAT"/>
    <property type="match status" value="1"/>
</dbReference>
<dbReference type="GO" id="GO:0016020">
    <property type="term" value="C:membrane"/>
    <property type="evidence" value="ECO:0007669"/>
    <property type="project" value="TreeGrafter"/>
</dbReference>
<dbReference type="GO" id="GO:0030313">
    <property type="term" value="C:cell envelope"/>
    <property type="evidence" value="ECO:0007669"/>
    <property type="project" value="UniProtKB-SubCell"/>
</dbReference>
<organism evidence="12 13">
    <name type="scientific">Desulfotignum phosphitoxidans DSM 13687</name>
    <dbReference type="NCBI Taxonomy" id="1286635"/>
    <lineage>
        <taxon>Bacteria</taxon>
        <taxon>Pseudomonadati</taxon>
        <taxon>Thermodesulfobacteriota</taxon>
        <taxon>Desulfobacteria</taxon>
        <taxon>Desulfobacterales</taxon>
        <taxon>Desulfobacteraceae</taxon>
        <taxon>Desulfotignum</taxon>
    </lineage>
</organism>
<evidence type="ECO:0000313" key="13">
    <source>
        <dbReference type="Proteomes" id="UP000014216"/>
    </source>
</evidence>
<gene>
    <name evidence="12" type="ORF">Dpo_3c02090</name>
</gene>
<reference evidence="12 13" key="1">
    <citation type="journal article" date="2013" name="Genome Announc.">
        <title>Draft Genome Sequence of Desulfotignum phosphitoxidans DSM 13687 Strain FiPS-3.</title>
        <authorList>
            <person name="Poehlein A."/>
            <person name="Daniel R."/>
            <person name="Simeonova D.D."/>
        </authorList>
    </citation>
    <scope>NUCLEOTIDE SEQUENCE [LARGE SCALE GENOMIC DNA]</scope>
    <source>
        <strain evidence="12 13">DSM 13687</strain>
    </source>
</reference>
<dbReference type="InterPro" id="IPR006311">
    <property type="entry name" value="TAT_signal"/>
</dbReference>
<feature type="transmembrane region" description="Helical" evidence="10">
    <location>
        <begin position="19"/>
        <end position="36"/>
    </location>
</feature>
<dbReference type="InterPro" id="IPR011990">
    <property type="entry name" value="TPR-like_helical_dom_sf"/>
</dbReference>
<dbReference type="Gene3D" id="1.25.40.10">
    <property type="entry name" value="Tetratricopeptide repeat domain"/>
    <property type="match status" value="1"/>
</dbReference>
<dbReference type="Pfam" id="PF10518">
    <property type="entry name" value="TAT_signal"/>
    <property type="match status" value="1"/>
</dbReference>
<name>S0G6H4_9BACT</name>
<dbReference type="GO" id="GO:0004222">
    <property type="term" value="F:metalloendopeptidase activity"/>
    <property type="evidence" value="ECO:0007669"/>
    <property type="project" value="InterPro"/>
</dbReference>
<sequence length="450" mass="50232">MDDTIFQHQKDASLTRRQFLRLSAVLTAAGLLPVWGCAIDPVTGKSQLMMLTADQEVAIDRQQSPFQFSSDYGIVQDRALNQYINQVGKNLVPYTHRPDMPYNFQCVNATYINAYAFPGGSIAVTRGILLSLENEAELASLLGHELGHVNARHTAEQVSKSQLSSLFVSGLAMLADSQAKGLGNLTQQLGALGQGLYLAKYSRDNEREADYLGHEYMVRAGYGSQGFVGLMEMLNTLNKQQPSSAQMLFSTHPMSDERLAASVQRDQGPYSSSQAAPVYRERYMDQTVALRQQKKAIELMQEGEKYLAREKYDAAQTAFSSALKRANDDYAAHVLMAKCQLIQKKNAEAVSYAKAAMNLYPTEPQGHYVAGLAHVGTKQFDRALDNFTRCDQLLPGNPQLTFYKGYSRDKLGQRQAAANDYAAYLKMINYQSNQYSQYAFKRLKEWGYAQ</sequence>
<dbReference type="OrthoDB" id="9810445at2"/>
<dbReference type="RefSeq" id="WP_006965403.1">
    <property type="nucleotide sequence ID" value="NZ_APJX01000003.1"/>
</dbReference>
<evidence type="ECO:0000256" key="5">
    <source>
        <dbReference type="ARBA" id="ARBA00022723"/>
    </source>
</evidence>
<dbReference type="Gene3D" id="3.30.2010.10">
    <property type="entry name" value="Metalloproteases ('zincins'), catalytic domain"/>
    <property type="match status" value="1"/>
</dbReference>
<keyword evidence="5" id="KW-0479">Metal-binding</keyword>
<dbReference type="InterPro" id="IPR051156">
    <property type="entry name" value="Mito/Outer_Membr_Metalloprot"/>
</dbReference>
<evidence type="ECO:0000256" key="10">
    <source>
        <dbReference type="SAM" id="Phobius"/>
    </source>
</evidence>
<keyword evidence="6" id="KW-0378">Hydrolase</keyword>
<dbReference type="PANTHER" id="PTHR22726">
    <property type="entry name" value="METALLOENDOPEPTIDASE OMA1"/>
    <property type="match status" value="1"/>
</dbReference>
<keyword evidence="8" id="KW-0411">Iron-sulfur</keyword>
<evidence type="ECO:0000259" key="11">
    <source>
        <dbReference type="Pfam" id="PF01435"/>
    </source>
</evidence>
<dbReference type="Proteomes" id="UP000014216">
    <property type="component" value="Unassembled WGS sequence"/>
</dbReference>
<protein>
    <submittedName>
        <fullName evidence="12">Peptidase M48 Ste24p</fullName>
    </submittedName>
</protein>
<evidence type="ECO:0000313" key="12">
    <source>
        <dbReference type="EMBL" id="EMS80066.1"/>
    </source>
</evidence>
<feature type="domain" description="Peptidase M48" evidence="11">
    <location>
        <begin position="80"/>
        <end position="261"/>
    </location>
</feature>
<dbReference type="NCBIfam" id="TIGR01409">
    <property type="entry name" value="TAT_signal_seq"/>
    <property type="match status" value="1"/>
</dbReference>
<proteinExistence type="predicted"/>
<evidence type="ECO:0000256" key="4">
    <source>
        <dbReference type="ARBA" id="ARBA00022670"/>
    </source>
</evidence>
<dbReference type="PANTHER" id="PTHR22726:SF1">
    <property type="entry name" value="METALLOENDOPEPTIDASE OMA1, MITOCHONDRIAL"/>
    <property type="match status" value="1"/>
</dbReference>
<dbReference type="AlphaFoldDB" id="S0G6H4"/>
<keyword evidence="13" id="KW-1185">Reference proteome</keyword>
<dbReference type="EMBL" id="APJX01000003">
    <property type="protein sequence ID" value="EMS80066.1"/>
    <property type="molecule type" value="Genomic_DNA"/>
</dbReference>
<keyword evidence="7" id="KW-0862">Zinc</keyword>
<evidence type="ECO:0000256" key="3">
    <source>
        <dbReference type="ARBA" id="ARBA00011771"/>
    </source>
</evidence>
<dbReference type="GO" id="GO:0051536">
    <property type="term" value="F:iron-sulfur cluster binding"/>
    <property type="evidence" value="ECO:0007669"/>
    <property type="project" value="UniProtKB-KW"/>
</dbReference>
<dbReference type="SUPFAM" id="SSF48452">
    <property type="entry name" value="TPR-like"/>
    <property type="match status" value="1"/>
</dbReference>
<dbReference type="Pfam" id="PF01435">
    <property type="entry name" value="Peptidase_M48"/>
    <property type="match status" value="1"/>
</dbReference>
<keyword evidence="10" id="KW-0812">Transmembrane</keyword>
<dbReference type="PATRIC" id="fig|1286635.3.peg.1774"/>
<accession>S0G6H4</accession>
<evidence type="ECO:0000256" key="8">
    <source>
        <dbReference type="ARBA" id="ARBA00023014"/>
    </source>
</evidence>
<dbReference type="InterPro" id="IPR019546">
    <property type="entry name" value="TAT_signal_bac_arc"/>
</dbReference>
<evidence type="ECO:0000256" key="6">
    <source>
        <dbReference type="ARBA" id="ARBA00022801"/>
    </source>
</evidence>
<evidence type="ECO:0000256" key="2">
    <source>
        <dbReference type="ARBA" id="ARBA00004196"/>
    </source>
</evidence>
<comment type="subcellular location">
    <subcellularLocation>
        <location evidence="2">Cell envelope</location>
    </subcellularLocation>
</comment>
<dbReference type="GO" id="GO:0051603">
    <property type="term" value="P:proteolysis involved in protein catabolic process"/>
    <property type="evidence" value="ECO:0007669"/>
    <property type="project" value="TreeGrafter"/>
</dbReference>
<keyword evidence="10" id="KW-0472">Membrane</keyword>
<evidence type="ECO:0000256" key="1">
    <source>
        <dbReference type="ARBA" id="ARBA00001947"/>
    </source>
</evidence>
<keyword evidence="8" id="KW-0408">Iron</keyword>
<keyword evidence="4" id="KW-0645">Protease</keyword>
<keyword evidence="9" id="KW-0482">Metalloprotease</keyword>
<comment type="caution">
    <text evidence="12">The sequence shown here is derived from an EMBL/GenBank/DDBJ whole genome shotgun (WGS) entry which is preliminary data.</text>
</comment>
<dbReference type="GO" id="GO:0046872">
    <property type="term" value="F:metal ion binding"/>
    <property type="evidence" value="ECO:0007669"/>
    <property type="project" value="UniProtKB-KW"/>
</dbReference>
<dbReference type="InterPro" id="IPR019734">
    <property type="entry name" value="TPR_rpt"/>
</dbReference>
<evidence type="ECO:0000256" key="9">
    <source>
        <dbReference type="ARBA" id="ARBA00023049"/>
    </source>
</evidence>
<comment type="cofactor">
    <cofactor evidence="1">
        <name>Zn(2+)</name>
        <dbReference type="ChEBI" id="CHEBI:29105"/>
    </cofactor>
</comment>